<dbReference type="RefSeq" id="WP_060346268.1">
    <property type="nucleotide sequence ID" value="NZ_LPLZ01000017.1"/>
</dbReference>
<dbReference type="EMBL" id="LPLZ01000017">
    <property type="protein sequence ID" value="KWN22010.1"/>
    <property type="molecule type" value="Genomic_DNA"/>
</dbReference>
<gene>
    <name evidence="1" type="ORF">WT83_04885</name>
</gene>
<protein>
    <submittedName>
        <fullName evidence="1">Uncharacterized protein</fullName>
    </submittedName>
</protein>
<reference evidence="1 2" key="1">
    <citation type="submission" date="2015-11" db="EMBL/GenBank/DDBJ databases">
        <title>Expanding the genomic diversity of Burkholderia species for the development of highly accurate diagnostics.</title>
        <authorList>
            <person name="Sahl J."/>
            <person name="Keim P."/>
            <person name="Wagner D."/>
        </authorList>
    </citation>
    <scope>NUCLEOTIDE SEQUENCE [LARGE SCALE GENOMIC DNA]</scope>
    <source>
        <strain evidence="1 2">MSMB793WGS</strain>
    </source>
</reference>
<evidence type="ECO:0000313" key="1">
    <source>
        <dbReference type="EMBL" id="KWN22010.1"/>
    </source>
</evidence>
<comment type="caution">
    <text evidence="1">The sequence shown here is derived from an EMBL/GenBank/DDBJ whole genome shotgun (WGS) entry which is preliminary data.</text>
</comment>
<dbReference type="AlphaFoldDB" id="A0A108F2W1"/>
<accession>A0A108F2W1</accession>
<sequence length="175" mass="18556">MMYPIWLLQLIWGRRRVAGPTRDSVLSWTLVGVGVLGMLACVRAPVRPVGGAVNAAVTLPTAAINRVVQDEHANAACALGRDGVLPPWAVAAAPINAEVDAGAKRAAAFEDAHLPVERPPLPVGGLPSTVILTAMPSMPLAVPRHHTTYAAPETTKVPHALSPRLNRKRHEYARG</sequence>
<name>A0A108F2W1_9BURK</name>
<organism evidence="1 2">
    <name type="scientific">Burkholderia territorii</name>
    <dbReference type="NCBI Taxonomy" id="1503055"/>
    <lineage>
        <taxon>Bacteria</taxon>
        <taxon>Pseudomonadati</taxon>
        <taxon>Pseudomonadota</taxon>
        <taxon>Betaproteobacteria</taxon>
        <taxon>Burkholderiales</taxon>
        <taxon>Burkholderiaceae</taxon>
        <taxon>Burkholderia</taxon>
        <taxon>Burkholderia cepacia complex</taxon>
    </lineage>
</organism>
<dbReference type="Proteomes" id="UP000068016">
    <property type="component" value="Unassembled WGS sequence"/>
</dbReference>
<evidence type="ECO:0000313" key="2">
    <source>
        <dbReference type="Proteomes" id="UP000068016"/>
    </source>
</evidence>
<proteinExistence type="predicted"/>